<sequence>MHLSESSSAEVYINTKGPEQRVRMLRPRHQLLNLPPNSTDIFEAGLLEHYVQRPNQLENECLADFAANYRFQKTSSGRSANDNYAEFEDQENNEPGFGLRTFKLRDNSGFNVDSHRSDYFREMVMLYYPWRNEQVELVENDNESTCSSNQTVIEANRKKYNLFDQNELENVLSRLRDAEIADNAEEENVNNPQIDEEFRVLAIPEINPQLN</sequence>
<dbReference type="PANTHER" id="PTHR47642:SF8">
    <property type="entry name" value="ATP-DEPENDENT DNA HELICASE"/>
    <property type="match status" value="1"/>
</dbReference>
<feature type="non-terminal residue" evidence="1">
    <location>
        <position position="211"/>
    </location>
</feature>
<reference evidence="2" key="1">
    <citation type="submission" date="2014-03" db="EMBL/GenBank/DDBJ databases">
        <title>The Genome Sequence of Puccinia striiformis f. sp. tritici PST-78.</title>
        <authorList>
            <consortium name="The Broad Institute Genome Sequencing Platform"/>
            <person name="Cuomo C."/>
            <person name="Hulbert S."/>
            <person name="Chen X."/>
            <person name="Walker B."/>
            <person name="Young S.K."/>
            <person name="Zeng Q."/>
            <person name="Gargeya S."/>
            <person name="Fitzgerald M."/>
            <person name="Haas B."/>
            <person name="Abouelleil A."/>
            <person name="Alvarado L."/>
            <person name="Arachchi H.M."/>
            <person name="Berlin A.M."/>
            <person name="Chapman S.B."/>
            <person name="Goldberg J."/>
            <person name="Griggs A."/>
            <person name="Gujja S."/>
            <person name="Hansen M."/>
            <person name="Howarth C."/>
            <person name="Imamovic A."/>
            <person name="Larimer J."/>
            <person name="McCowan C."/>
            <person name="Montmayeur A."/>
            <person name="Murphy C."/>
            <person name="Neiman D."/>
            <person name="Pearson M."/>
            <person name="Priest M."/>
            <person name="Roberts A."/>
            <person name="Saif S."/>
            <person name="Shea T."/>
            <person name="Sisk P."/>
            <person name="Sykes S."/>
            <person name="Wortman J."/>
            <person name="Nusbaum C."/>
            <person name="Birren B."/>
        </authorList>
    </citation>
    <scope>NUCLEOTIDE SEQUENCE [LARGE SCALE GENOMIC DNA]</scope>
    <source>
        <strain evidence="2">race PST-78</strain>
    </source>
</reference>
<dbReference type="PANTHER" id="PTHR47642">
    <property type="entry name" value="ATP-DEPENDENT DNA HELICASE"/>
    <property type="match status" value="1"/>
</dbReference>
<accession>A0A0L0UMW5</accession>
<comment type="caution">
    <text evidence="1">The sequence shown here is derived from an EMBL/GenBank/DDBJ whole genome shotgun (WGS) entry which is preliminary data.</text>
</comment>
<evidence type="ECO:0000313" key="2">
    <source>
        <dbReference type="Proteomes" id="UP000054564"/>
    </source>
</evidence>
<dbReference type="InterPro" id="IPR051055">
    <property type="entry name" value="PIF1_helicase"/>
</dbReference>
<dbReference type="AlphaFoldDB" id="A0A0L0UMW5"/>
<dbReference type="EMBL" id="AJIL01002239">
    <property type="protein sequence ID" value="KNE88368.1"/>
    <property type="molecule type" value="Genomic_DNA"/>
</dbReference>
<gene>
    <name evidence="1" type="ORF">PSTG_18232</name>
</gene>
<organism evidence="1 2">
    <name type="scientific">Puccinia striiformis f. sp. tritici PST-78</name>
    <dbReference type="NCBI Taxonomy" id="1165861"/>
    <lineage>
        <taxon>Eukaryota</taxon>
        <taxon>Fungi</taxon>
        <taxon>Dikarya</taxon>
        <taxon>Basidiomycota</taxon>
        <taxon>Pucciniomycotina</taxon>
        <taxon>Pucciniomycetes</taxon>
        <taxon>Pucciniales</taxon>
        <taxon>Pucciniaceae</taxon>
        <taxon>Puccinia</taxon>
    </lineage>
</organism>
<proteinExistence type="predicted"/>
<dbReference type="Proteomes" id="UP000054564">
    <property type="component" value="Unassembled WGS sequence"/>
</dbReference>
<name>A0A0L0UMW5_9BASI</name>
<protein>
    <submittedName>
        <fullName evidence="1">Uncharacterized protein</fullName>
    </submittedName>
</protein>
<evidence type="ECO:0000313" key="1">
    <source>
        <dbReference type="EMBL" id="KNE88368.1"/>
    </source>
</evidence>
<dbReference type="STRING" id="1165861.A0A0L0UMW5"/>
<keyword evidence="2" id="KW-1185">Reference proteome</keyword>